<gene>
    <name evidence="1" type="ORF">E2C01_073381</name>
</gene>
<reference evidence="1 2" key="1">
    <citation type="submission" date="2019-05" db="EMBL/GenBank/DDBJ databases">
        <title>Another draft genome of Portunus trituberculatus and its Hox gene families provides insights of decapod evolution.</title>
        <authorList>
            <person name="Jeong J.-H."/>
            <person name="Song I."/>
            <person name="Kim S."/>
            <person name="Choi T."/>
            <person name="Kim D."/>
            <person name="Ryu S."/>
            <person name="Kim W."/>
        </authorList>
    </citation>
    <scope>NUCLEOTIDE SEQUENCE [LARGE SCALE GENOMIC DNA]</scope>
    <source>
        <tissue evidence="1">Muscle</tissue>
    </source>
</reference>
<name>A0A5B7IAF1_PORTR</name>
<sequence>MWRPPYYGATGGGVPAADVKNPSLPNYDDLHILKLHGSWPLKGRGDVSGVSERLDELVVPFLLARFALGGYGGSVLWNKSLGQIALTKAFKSISGAQSKVIGLVGTFKTLWERTPCVGGI</sequence>
<accession>A0A5B7IAF1</accession>
<dbReference type="Proteomes" id="UP000324222">
    <property type="component" value="Unassembled WGS sequence"/>
</dbReference>
<organism evidence="1 2">
    <name type="scientific">Portunus trituberculatus</name>
    <name type="common">Swimming crab</name>
    <name type="synonym">Neptunus trituberculatus</name>
    <dbReference type="NCBI Taxonomy" id="210409"/>
    <lineage>
        <taxon>Eukaryota</taxon>
        <taxon>Metazoa</taxon>
        <taxon>Ecdysozoa</taxon>
        <taxon>Arthropoda</taxon>
        <taxon>Crustacea</taxon>
        <taxon>Multicrustacea</taxon>
        <taxon>Malacostraca</taxon>
        <taxon>Eumalacostraca</taxon>
        <taxon>Eucarida</taxon>
        <taxon>Decapoda</taxon>
        <taxon>Pleocyemata</taxon>
        <taxon>Brachyura</taxon>
        <taxon>Eubrachyura</taxon>
        <taxon>Portunoidea</taxon>
        <taxon>Portunidae</taxon>
        <taxon>Portuninae</taxon>
        <taxon>Portunus</taxon>
    </lineage>
</organism>
<keyword evidence="2" id="KW-1185">Reference proteome</keyword>
<evidence type="ECO:0000313" key="2">
    <source>
        <dbReference type="Proteomes" id="UP000324222"/>
    </source>
</evidence>
<dbReference type="EMBL" id="VSRR010049605">
    <property type="protein sequence ID" value="MPC78879.1"/>
    <property type="molecule type" value="Genomic_DNA"/>
</dbReference>
<protein>
    <submittedName>
        <fullName evidence="1">Uncharacterized protein</fullName>
    </submittedName>
</protein>
<dbReference type="AlphaFoldDB" id="A0A5B7IAF1"/>
<proteinExistence type="predicted"/>
<comment type="caution">
    <text evidence="1">The sequence shown here is derived from an EMBL/GenBank/DDBJ whole genome shotgun (WGS) entry which is preliminary data.</text>
</comment>
<evidence type="ECO:0000313" key="1">
    <source>
        <dbReference type="EMBL" id="MPC78879.1"/>
    </source>
</evidence>